<dbReference type="InterPro" id="IPR000731">
    <property type="entry name" value="SSD"/>
</dbReference>
<dbReference type="SUPFAM" id="SSF82866">
    <property type="entry name" value="Multidrug efflux transporter AcrB transmembrane domain"/>
    <property type="match status" value="2"/>
</dbReference>
<dbReference type="PANTHER" id="PTHR46022">
    <property type="entry name" value="PROTEIN PATCHED"/>
    <property type="match status" value="1"/>
</dbReference>
<evidence type="ECO:0000313" key="11">
    <source>
        <dbReference type="Proteomes" id="UP000663880"/>
    </source>
</evidence>
<evidence type="ECO:0000256" key="2">
    <source>
        <dbReference type="ARBA" id="ARBA00005585"/>
    </source>
</evidence>
<reference evidence="10" key="1">
    <citation type="submission" date="2021-02" db="EMBL/GenBank/DDBJ databases">
        <authorList>
            <person name="Steward A R."/>
        </authorList>
    </citation>
    <scope>NUCLEOTIDE SEQUENCE</scope>
</reference>
<organism evidence="10 11">
    <name type="scientific">Pieris macdunnoughi</name>
    <dbReference type="NCBI Taxonomy" id="345717"/>
    <lineage>
        <taxon>Eukaryota</taxon>
        <taxon>Metazoa</taxon>
        <taxon>Ecdysozoa</taxon>
        <taxon>Arthropoda</taxon>
        <taxon>Hexapoda</taxon>
        <taxon>Insecta</taxon>
        <taxon>Pterygota</taxon>
        <taxon>Neoptera</taxon>
        <taxon>Endopterygota</taxon>
        <taxon>Lepidoptera</taxon>
        <taxon>Glossata</taxon>
        <taxon>Ditrysia</taxon>
        <taxon>Papilionoidea</taxon>
        <taxon>Pieridae</taxon>
        <taxon>Pierinae</taxon>
        <taxon>Pieris</taxon>
    </lineage>
</organism>
<keyword evidence="11" id="KW-1185">Reference proteome</keyword>
<keyword evidence="6" id="KW-0325">Glycoprotein</keyword>
<evidence type="ECO:0000313" key="10">
    <source>
        <dbReference type="EMBL" id="CAF4795478.1"/>
    </source>
</evidence>
<evidence type="ECO:0000256" key="1">
    <source>
        <dbReference type="ARBA" id="ARBA00004141"/>
    </source>
</evidence>
<dbReference type="GO" id="GO:0005119">
    <property type="term" value="F:smoothened binding"/>
    <property type="evidence" value="ECO:0007669"/>
    <property type="project" value="TreeGrafter"/>
</dbReference>
<dbReference type="Pfam" id="PF12349">
    <property type="entry name" value="Sterol-sensing"/>
    <property type="match status" value="1"/>
</dbReference>
<evidence type="ECO:0000256" key="7">
    <source>
        <dbReference type="SAM" id="MobiDB-lite"/>
    </source>
</evidence>
<keyword evidence="5 8" id="KW-0472">Membrane</keyword>
<dbReference type="PANTHER" id="PTHR46022:SF1">
    <property type="entry name" value="PROTEIN PATCHED"/>
    <property type="match status" value="1"/>
</dbReference>
<protein>
    <recommendedName>
        <fullName evidence="9">SSD domain-containing protein</fullName>
    </recommendedName>
</protein>
<evidence type="ECO:0000256" key="3">
    <source>
        <dbReference type="ARBA" id="ARBA00022692"/>
    </source>
</evidence>
<feature type="region of interest" description="Disordered" evidence="7">
    <location>
        <begin position="1112"/>
        <end position="1171"/>
    </location>
</feature>
<feature type="region of interest" description="Disordered" evidence="7">
    <location>
        <begin position="1"/>
        <end position="22"/>
    </location>
</feature>
<dbReference type="EMBL" id="CAJOBZ010000005">
    <property type="protein sequence ID" value="CAF4795478.1"/>
    <property type="molecule type" value="Genomic_DNA"/>
</dbReference>
<dbReference type="Proteomes" id="UP000663880">
    <property type="component" value="Unassembled WGS sequence"/>
</dbReference>
<evidence type="ECO:0000256" key="8">
    <source>
        <dbReference type="SAM" id="Phobius"/>
    </source>
</evidence>
<feature type="compositionally biased region" description="Polar residues" evidence="7">
    <location>
        <begin position="1192"/>
        <end position="1222"/>
    </location>
</feature>
<feature type="compositionally biased region" description="Basic and acidic residues" evidence="7">
    <location>
        <begin position="1241"/>
        <end position="1317"/>
    </location>
</feature>
<dbReference type="OrthoDB" id="5873834at2759"/>
<feature type="transmembrane region" description="Helical" evidence="8">
    <location>
        <begin position="465"/>
        <end position="489"/>
    </location>
</feature>
<dbReference type="GO" id="GO:0005886">
    <property type="term" value="C:plasma membrane"/>
    <property type="evidence" value="ECO:0007669"/>
    <property type="project" value="TreeGrafter"/>
</dbReference>
<accession>A0A821P2K1</accession>
<dbReference type="InterPro" id="IPR053958">
    <property type="entry name" value="HMGCR/SNAP/NPC1-like_SSD"/>
</dbReference>
<keyword evidence="3 8" id="KW-0812">Transmembrane</keyword>
<feature type="region of interest" description="Disordered" evidence="7">
    <location>
        <begin position="615"/>
        <end position="638"/>
    </location>
</feature>
<feature type="transmembrane region" description="Helical" evidence="8">
    <location>
        <begin position="977"/>
        <end position="997"/>
    </location>
</feature>
<comment type="similarity">
    <text evidence="2">Belongs to the patched family.</text>
</comment>
<dbReference type="GO" id="GO:0008158">
    <property type="term" value="F:hedgehog receptor activity"/>
    <property type="evidence" value="ECO:0007669"/>
    <property type="project" value="TreeGrafter"/>
</dbReference>
<evidence type="ECO:0000256" key="6">
    <source>
        <dbReference type="ARBA" id="ARBA00023180"/>
    </source>
</evidence>
<feature type="compositionally biased region" description="Polar residues" evidence="7">
    <location>
        <begin position="1153"/>
        <end position="1162"/>
    </location>
</feature>
<dbReference type="PROSITE" id="PS50156">
    <property type="entry name" value="SSD"/>
    <property type="match status" value="1"/>
</dbReference>
<dbReference type="GO" id="GO:0045879">
    <property type="term" value="P:negative regulation of smoothened signaling pathway"/>
    <property type="evidence" value="ECO:0007669"/>
    <property type="project" value="TreeGrafter"/>
</dbReference>
<feature type="region of interest" description="Disordered" evidence="7">
    <location>
        <begin position="1191"/>
        <end position="1317"/>
    </location>
</feature>
<keyword evidence="4 8" id="KW-1133">Transmembrane helix</keyword>
<comment type="subcellular location">
    <subcellularLocation>
        <location evidence="1">Membrane</location>
        <topology evidence="1">Multi-pass membrane protein</topology>
    </subcellularLocation>
</comment>
<feature type="transmembrane region" description="Helical" evidence="8">
    <location>
        <begin position="436"/>
        <end position="453"/>
    </location>
</feature>
<feature type="transmembrane region" description="Helical" evidence="8">
    <location>
        <begin position="675"/>
        <end position="693"/>
    </location>
</feature>
<feature type="transmembrane region" description="Helical" evidence="8">
    <location>
        <begin position="951"/>
        <end position="970"/>
    </location>
</feature>
<dbReference type="Gene3D" id="1.20.1640.10">
    <property type="entry name" value="Multidrug efflux transporter AcrB transmembrane domain"/>
    <property type="match status" value="2"/>
</dbReference>
<feature type="transmembrane region" description="Helical" evidence="8">
    <location>
        <begin position="1040"/>
        <end position="1063"/>
    </location>
</feature>
<feature type="compositionally biased region" description="Basic and acidic residues" evidence="7">
    <location>
        <begin position="619"/>
        <end position="634"/>
    </location>
</feature>
<comment type="caution">
    <text evidence="10">The sequence shown here is derived from an EMBL/GenBank/DDBJ whole genome shotgun (WGS) entry which is preliminary data.</text>
</comment>
<feature type="transmembrane region" description="Helical" evidence="8">
    <location>
        <begin position="495"/>
        <end position="517"/>
    </location>
</feature>
<feature type="transmembrane region" description="Helical" evidence="8">
    <location>
        <begin position="1075"/>
        <end position="1101"/>
    </location>
</feature>
<feature type="domain" description="SSD" evidence="9">
    <location>
        <begin position="431"/>
        <end position="590"/>
    </location>
</feature>
<evidence type="ECO:0000256" key="5">
    <source>
        <dbReference type="ARBA" id="ARBA00023136"/>
    </source>
</evidence>
<feature type="transmembrane region" description="Helical" evidence="8">
    <location>
        <begin position="1003"/>
        <end position="1028"/>
    </location>
</feature>
<evidence type="ECO:0000256" key="4">
    <source>
        <dbReference type="ARBA" id="ARBA00022989"/>
    </source>
</evidence>
<evidence type="ECO:0000259" key="9">
    <source>
        <dbReference type="PROSITE" id="PS50156"/>
    </source>
</evidence>
<sequence length="1317" mass="146480">MVAPDSEATSNPRIAAAHESPSAAEARHSADLYIRTSWVDAALALSELEKGNIEGGRSSLWIRAWLQEQLFILGCFLQGDAGKVLFVATLVLSTFCVGLKSAQIHTRVDQLWVQEGGRLESELKYTAQALGEADSSTHQLIIQTAKDPDVSLLHPGALLEHLKIVHAATRVTVHMYEIEWRLKDLCYSPSIPDFEGYHHIESIIDNVIPCAIITPLDCFWEGSKLLGPDYPIFVPHLKHNKLQWTHLNPLEVIEEVKKLKFQFPLSTMEAYMKRAGITSAYMKKPCLDPTDPHCPATAPNKKSGHIPDVAAELSHGCYGFAASYMHWPEQLIVGGATRNSTSALRSAKALQTVVQLMGEREMYEYWADHYKVHQIGWNQEKAAAVLDAWQRKFSAEVRKTTTSGQVSAAYSFYPFSTSTLNDILGKFSEVSLRNIVLGYMFMLMYVAVTLIQWRDPIRSQAGVGIAGVLLLSITIAAGLGFCALLGIPFNASSTQIVPFLALGLGVQDMFLLTHTYVEQSGDVPREERTGLVLKKSGLSVLLASLCNVMAFLAAALLPIPAFRVFCLQAAILLLFTLGSMLLVFPAMISLDLRRRSAARADLLCCLLPESPLPRKKLPERKGRNGRNEKNRADISRQPLDPEVTEEVKTCCLSISLTKWTKNHYAPFIMRPSVKVTSMLALIAVILVSVWGATKVKDGLDLTDIVPENTDEHEFLSRQEKYFGFYNMYAVTQGDFEYPTNQKLLYEYHEQFVRIPNIIKNDNGGLPKFWLTLFREWLLDLQAAFDKEVANGCITQEYWCKNASDEGILAYKLMVQTGHVDNPIDKSLINSGHRLVDKDGIINPKAFYNYLSAWATNDALAYGASQGNLKPQPQRWIHSPEDVHLEIKKSSPLIYTQLPFYLSGLSDTDSITTLITSVRELCLKYEAKGLPNFPSGIPFLFWEQYLYLRTSLLLALACALAAVFICVMIVVLNAWAALLVTVSLGALVLQLVGAMSLLGVKLSAMPAVLLVLAIGRGVHFTLHLCLGFVTSIGCKRRRASLALESVLAPVVHGAVAAALAASMLAASDFGFVARLFLRLLLAMVVLGLVDGLLFFPIILSILGPAAEVRPLEHPERLSTPSPKCSPVHPRKFSSSSSGGDKSSRTKSAPRPSAPSLTTITEEPSSWHSSAHSVQSSMQSIVVQPEVVVETTTYNGSDSASGRSTPTSKSSHAGSITTKVTATANIKVEVVTPSDRKSRRSYHYYDRRRDRDDDRDRDRDRDRERDRDRDRDRERDRDRDRDRSRERDRRDRYRDERDHRASPRENGRDSGHESDSSRH</sequence>
<proteinExistence type="inferred from homology"/>
<dbReference type="GO" id="GO:0097108">
    <property type="term" value="F:hedgehog family protein binding"/>
    <property type="evidence" value="ECO:0007669"/>
    <property type="project" value="TreeGrafter"/>
</dbReference>
<name>A0A821P2K1_9NEOP</name>
<feature type="transmembrane region" description="Helical" evidence="8">
    <location>
        <begin position="538"/>
        <end position="557"/>
    </location>
</feature>
<gene>
    <name evidence="10" type="ORF">PMACD_LOCUS3129</name>
</gene>
<feature type="transmembrane region" description="Helical" evidence="8">
    <location>
        <begin position="569"/>
        <end position="590"/>
    </location>
</feature>